<sequence>MEQDLANVKYVGPATIKRLAEHGISSVAQLAAMPPETLAALPGIGDNTAPLIIASAQALLADAQPNDDVAVADAEWLVEPETGEMLAEEIPADYHVVTPEPELSKKELKKAAKQAKKALKKELKKAEKQQKALHKAERKAAKKAKKAEKKAQKAQKKKD</sequence>
<reference evidence="3" key="2">
    <citation type="submission" date="2021-04" db="EMBL/GenBank/DDBJ databases">
        <title>Complete Genome and methylome analysis of Thiothrix fructosivorans ATCC 49748.</title>
        <authorList>
            <person name="Fomenkov A."/>
            <person name="Sun L."/>
            <person name="Vincze T."/>
            <person name="Grabovich M.Y."/>
            <person name="Roberts R.J."/>
        </authorList>
    </citation>
    <scope>NUCLEOTIDE SEQUENCE</scope>
    <source>
        <strain evidence="3">ATCC 49748</strain>
    </source>
</reference>
<protein>
    <submittedName>
        <fullName evidence="3">Helix-hairpin-helix domain-containing protein</fullName>
    </submittedName>
</protein>
<accession>A0A8B0SMW8</accession>
<dbReference type="GO" id="GO:0000166">
    <property type="term" value="F:nucleotide binding"/>
    <property type="evidence" value="ECO:0007669"/>
    <property type="project" value="InterPro"/>
</dbReference>
<dbReference type="SUPFAM" id="SSF47794">
    <property type="entry name" value="Rad51 N-terminal domain-like"/>
    <property type="match status" value="1"/>
</dbReference>
<evidence type="ECO:0000256" key="1">
    <source>
        <dbReference type="SAM" id="MobiDB-lite"/>
    </source>
</evidence>
<feature type="compositionally biased region" description="Basic residues" evidence="1">
    <location>
        <begin position="140"/>
        <end position="159"/>
    </location>
</feature>
<organism evidence="3">
    <name type="scientific">Thiothrix fructosivorans</name>
    <dbReference type="NCBI Taxonomy" id="111770"/>
    <lineage>
        <taxon>Bacteria</taxon>
        <taxon>Pseudomonadati</taxon>
        <taxon>Pseudomonadota</taxon>
        <taxon>Gammaproteobacteria</taxon>
        <taxon>Thiotrichales</taxon>
        <taxon>Thiotrichaceae</taxon>
        <taxon>Thiothrix</taxon>
    </lineage>
</organism>
<feature type="region of interest" description="Disordered" evidence="1">
    <location>
        <begin position="100"/>
        <end position="159"/>
    </location>
</feature>
<dbReference type="EMBL" id="CP072748">
    <property type="protein sequence ID" value="QTX11057.1"/>
    <property type="molecule type" value="Genomic_DNA"/>
</dbReference>
<dbReference type="EMBL" id="JAFMPM010000006">
    <property type="protein sequence ID" value="MBO0613518.1"/>
    <property type="molecule type" value="Genomic_DNA"/>
</dbReference>
<reference evidence="2 4" key="1">
    <citation type="submission" date="2021-03" db="EMBL/GenBank/DDBJ databases">
        <title>Draft genome and methylome analysis of Thiotrix fructosivoruns ATCC 49748.</title>
        <authorList>
            <person name="Fomenkov A."/>
            <person name="Grabovich M.Y."/>
            <person name="Roberts R.J."/>
        </authorList>
    </citation>
    <scope>NUCLEOTIDE SEQUENCE [LARGE SCALE GENOMIC DNA]</scope>
    <source>
        <strain evidence="2 4">ATCC 49748</strain>
    </source>
</reference>
<evidence type="ECO:0000313" key="4">
    <source>
        <dbReference type="Proteomes" id="UP000664466"/>
    </source>
</evidence>
<evidence type="ECO:0000313" key="3">
    <source>
        <dbReference type="EMBL" id="QTX11057.1"/>
    </source>
</evidence>
<feature type="compositionally biased region" description="Basic and acidic residues" evidence="1">
    <location>
        <begin position="120"/>
        <end position="139"/>
    </location>
</feature>
<dbReference type="AlphaFoldDB" id="A0A8B0SMW8"/>
<evidence type="ECO:0000313" key="2">
    <source>
        <dbReference type="EMBL" id="MBO0613518.1"/>
    </source>
</evidence>
<keyword evidence="4" id="KW-1185">Reference proteome</keyword>
<dbReference type="Pfam" id="PF14520">
    <property type="entry name" value="HHH_5"/>
    <property type="match status" value="1"/>
</dbReference>
<dbReference type="RefSeq" id="WP_207251207.1">
    <property type="nucleotide sequence ID" value="NZ_JAFMPM010000006.1"/>
</dbReference>
<name>A0A8B0SMW8_9GAMM</name>
<proteinExistence type="predicted"/>
<dbReference type="Gene3D" id="1.10.150.20">
    <property type="entry name" value="5' to 3' exonuclease, C-terminal subdomain"/>
    <property type="match status" value="1"/>
</dbReference>
<dbReference type="Proteomes" id="UP000664466">
    <property type="component" value="Unassembled WGS sequence"/>
</dbReference>
<gene>
    <name evidence="3" type="ORF">J1836_001410</name>
    <name evidence="2" type="ORF">J1836_11405</name>
</gene>
<dbReference type="InterPro" id="IPR010995">
    <property type="entry name" value="DNA_repair_Rad51/TF_NusA_a-hlx"/>
</dbReference>